<dbReference type="GO" id="GO:0016987">
    <property type="term" value="F:sigma factor activity"/>
    <property type="evidence" value="ECO:0007669"/>
    <property type="project" value="UniProtKB-KW"/>
</dbReference>
<dbReference type="Gene3D" id="1.10.1740.10">
    <property type="match status" value="1"/>
</dbReference>
<dbReference type="PANTHER" id="PTHR43133:SF51">
    <property type="entry name" value="RNA POLYMERASE SIGMA FACTOR"/>
    <property type="match status" value="1"/>
</dbReference>
<dbReference type="SUPFAM" id="SSF88659">
    <property type="entry name" value="Sigma3 and sigma4 domains of RNA polymerase sigma factors"/>
    <property type="match status" value="1"/>
</dbReference>
<sequence>MDGDGTLEQVIRQYAPSVYRLAYARTGSRCDAEDVMQEVFLRLVKAAPVFREEEHRKAWLLRVTVNCANDLFRSLRSRRTEPLDERLSAPPAPEPGGVLEQVLSLPFKYRVPIHLFYYEDMSVAEIAAATGRSESAVKQQLSRGRTMLREALKGDTPHVQSGI</sequence>
<protein>
    <submittedName>
        <fullName evidence="7">Sigma-70 family RNA polymerase sigma factor</fullName>
    </submittedName>
</protein>
<keyword evidence="2" id="KW-0805">Transcription regulation</keyword>
<organism evidence="7 8">
    <name type="scientific">Lawsonibacter faecis</name>
    <dbReference type="NCBI Taxonomy" id="2763052"/>
    <lineage>
        <taxon>Bacteria</taxon>
        <taxon>Bacillati</taxon>
        <taxon>Bacillota</taxon>
        <taxon>Clostridia</taxon>
        <taxon>Eubacteriales</taxon>
        <taxon>Oscillospiraceae</taxon>
        <taxon>Lawsonibacter</taxon>
    </lineage>
</organism>
<proteinExistence type="inferred from homology"/>
<evidence type="ECO:0000256" key="2">
    <source>
        <dbReference type="ARBA" id="ARBA00023015"/>
    </source>
</evidence>
<dbReference type="InterPro" id="IPR013249">
    <property type="entry name" value="RNA_pol_sigma70_r4_t2"/>
</dbReference>
<dbReference type="CDD" id="cd06171">
    <property type="entry name" value="Sigma70_r4"/>
    <property type="match status" value="1"/>
</dbReference>
<name>A0A8J6JJU1_9FIRM</name>
<dbReference type="RefSeq" id="WP_155149978.1">
    <property type="nucleotide sequence ID" value="NZ_JACOPQ010000007.1"/>
</dbReference>
<keyword evidence="8" id="KW-1185">Reference proteome</keyword>
<feature type="domain" description="RNA polymerase sigma factor 70 region 4 type 2" evidence="6">
    <location>
        <begin position="99"/>
        <end position="148"/>
    </location>
</feature>
<evidence type="ECO:0000259" key="5">
    <source>
        <dbReference type="Pfam" id="PF04542"/>
    </source>
</evidence>
<evidence type="ECO:0000259" key="6">
    <source>
        <dbReference type="Pfam" id="PF08281"/>
    </source>
</evidence>
<evidence type="ECO:0000256" key="4">
    <source>
        <dbReference type="ARBA" id="ARBA00023163"/>
    </source>
</evidence>
<dbReference type="InterPro" id="IPR013324">
    <property type="entry name" value="RNA_pol_sigma_r3/r4-like"/>
</dbReference>
<dbReference type="Gene3D" id="1.10.10.10">
    <property type="entry name" value="Winged helix-like DNA-binding domain superfamily/Winged helix DNA-binding domain"/>
    <property type="match status" value="1"/>
</dbReference>
<gene>
    <name evidence="7" type="ORF">H8S62_10220</name>
</gene>
<dbReference type="InterPro" id="IPR007627">
    <property type="entry name" value="RNA_pol_sigma70_r2"/>
</dbReference>
<comment type="caution">
    <text evidence="7">The sequence shown here is derived from an EMBL/GenBank/DDBJ whole genome shotgun (WGS) entry which is preliminary data.</text>
</comment>
<dbReference type="InterPro" id="IPR014284">
    <property type="entry name" value="RNA_pol_sigma-70_dom"/>
</dbReference>
<dbReference type="PANTHER" id="PTHR43133">
    <property type="entry name" value="RNA POLYMERASE ECF-TYPE SIGMA FACTO"/>
    <property type="match status" value="1"/>
</dbReference>
<reference evidence="7" key="1">
    <citation type="submission" date="2020-08" db="EMBL/GenBank/DDBJ databases">
        <title>Genome public.</title>
        <authorList>
            <person name="Liu C."/>
            <person name="Sun Q."/>
        </authorList>
    </citation>
    <scope>NUCLEOTIDE SEQUENCE</scope>
    <source>
        <strain evidence="7">NSJ-52</strain>
    </source>
</reference>
<dbReference type="Pfam" id="PF04542">
    <property type="entry name" value="Sigma70_r2"/>
    <property type="match status" value="1"/>
</dbReference>
<dbReference type="NCBIfam" id="TIGR02937">
    <property type="entry name" value="sigma70-ECF"/>
    <property type="match status" value="1"/>
</dbReference>
<dbReference type="InterPro" id="IPR013325">
    <property type="entry name" value="RNA_pol_sigma_r2"/>
</dbReference>
<evidence type="ECO:0000256" key="1">
    <source>
        <dbReference type="ARBA" id="ARBA00010641"/>
    </source>
</evidence>
<accession>A0A8J6JJU1</accession>
<dbReference type="GO" id="GO:0006352">
    <property type="term" value="P:DNA-templated transcription initiation"/>
    <property type="evidence" value="ECO:0007669"/>
    <property type="project" value="InterPro"/>
</dbReference>
<keyword evidence="3" id="KW-0731">Sigma factor</keyword>
<dbReference type="InterPro" id="IPR039425">
    <property type="entry name" value="RNA_pol_sigma-70-like"/>
</dbReference>
<dbReference type="EMBL" id="JACOPQ010000007">
    <property type="protein sequence ID" value="MBC5737378.1"/>
    <property type="molecule type" value="Genomic_DNA"/>
</dbReference>
<dbReference type="Pfam" id="PF08281">
    <property type="entry name" value="Sigma70_r4_2"/>
    <property type="match status" value="1"/>
</dbReference>
<keyword evidence="4" id="KW-0804">Transcription</keyword>
<dbReference type="InterPro" id="IPR036388">
    <property type="entry name" value="WH-like_DNA-bd_sf"/>
</dbReference>
<dbReference type="SUPFAM" id="SSF88946">
    <property type="entry name" value="Sigma2 domain of RNA polymerase sigma factors"/>
    <property type="match status" value="1"/>
</dbReference>
<evidence type="ECO:0000313" key="7">
    <source>
        <dbReference type="EMBL" id="MBC5737378.1"/>
    </source>
</evidence>
<evidence type="ECO:0000256" key="3">
    <source>
        <dbReference type="ARBA" id="ARBA00023082"/>
    </source>
</evidence>
<comment type="similarity">
    <text evidence="1">Belongs to the sigma-70 factor family. ECF subfamily.</text>
</comment>
<dbReference type="Proteomes" id="UP000607645">
    <property type="component" value="Unassembled WGS sequence"/>
</dbReference>
<dbReference type="GO" id="GO:0003677">
    <property type="term" value="F:DNA binding"/>
    <property type="evidence" value="ECO:0007669"/>
    <property type="project" value="InterPro"/>
</dbReference>
<feature type="domain" description="RNA polymerase sigma-70 region 2" evidence="5">
    <location>
        <begin position="11"/>
        <end position="76"/>
    </location>
</feature>
<dbReference type="AlphaFoldDB" id="A0A8J6JJU1"/>
<evidence type="ECO:0000313" key="8">
    <source>
        <dbReference type="Proteomes" id="UP000607645"/>
    </source>
</evidence>